<name>A0A6I4UGX8_9SPHN</name>
<evidence type="ECO:0000313" key="5">
    <source>
        <dbReference type="Proteomes" id="UP000548685"/>
    </source>
</evidence>
<dbReference type="Proteomes" id="UP000430021">
    <property type="component" value="Unassembled WGS sequence"/>
</dbReference>
<feature type="domain" description="RES" evidence="1">
    <location>
        <begin position="19"/>
        <end position="147"/>
    </location>
</feature>
<dbReference type="InterPro" id="IPR014914">
    <property type="entry name" value="RES_dom"/>
</dbReference>
<comment type="caution">
    <text evidence="3">The sequence shown here is derived from an EMBL/GenBank/DDBJ whole genome shotgun (WGS) entry which is preliminary data.</text>
</comment>
<evidence type="ECO:0000313" key="3">
    <source>
        <dbReference type="EMBL" id="MXP37114.1"/>
    </source>
</evidence>
<dbReference type="EMBL" id="JACICE010000001">
    <property type="protein sequence ID" value="MBB3775265.1"/>
    <property type="molecule type" value="Genomic_DNA"/>
</dbReference>
<proteinExistence type="predicted"/>
<organism evidence="3 4">
    <name type="scientific">Erythrobacter ramosus</name>
    <dbReference type="NCBI Taxonomy" id="35811"/>
    <lineage>
        <taxon>Bacteria</taxon>
        <taxon>Pseudomonadati</taxon>
        <taxon>Pseudomonadota</taxon>
        <taxon>Alphaproteobacteria</taxon>
        <taxon>Sphingomonadales</taxon>
        <taxon>Erythrobacteraceae</taxon>
        <taxon>Erythrobacter/Porphyrobacter group</taxon>
        <taxon>Erythrobacter</taxon>
    </lineage>
</organism>
<dbReference type="SMART" id="SM00953">
    <property type="entry name" value="RES"/>
    <property type="match status" value="1"/>
</dbReference>
<dbReference type="EMBL" id="WTYB01000001">
    <property type="protein sequence ID" value="MXP37114.1"/>
    <property type="molecule type" value="Genomic_DNA"/>
</dbReference>
<dbReference type="AlphaFoldDB" id="A0A6I4UGX8"/>
<accession>A0A6I4UGX8</accession>
<dbReference type="Proteomes" id="UP000548685">
    <property type="component" value="Unassembled WGS sequence"/>
</dbReference>
<reference evidence="3 4" key="1">
    <citation type="submission" date="2019-12" db="EMBL/GenBank/DDBJ databases">
        <title>Genomic-based taxomic classification of the family Erythrobacteraceae.</title>
        <authorList>
            <person name="Xu L."/>
        </authorList>
    </citation>
    <scope>NUCLEOTIDE SEQUENCE [LARGE SCALE GENOMIC DNA]</scope>
    <source>
        <strain evidence="3 4">JCM 10282</strain>
    </source>
</reference>
<evidence type="ECO:0000259" key="1">
    <source>
        <dbReference type="SMART" id="SM00953"/>
    </source>
</evidence>
<evidence type="ECO:0000313" key="2">
    <source>
        <dbReference type="EMBL" id="MBB3775265.1"/>
    </source>
</evidence>
<evidence type="ECO:0000313" key="4">
    <source>
        <dbReference type="Proteomes" id="UP000430021"/>
    </source>
</evidence>
<reference evidence="2 5" key="2">
    <citation type="submission" date="2020-08" db="EMBL/GenBank/DDBJ databases">
        <title>Genomic Encyclopedia of Type Strains, Phase IV (KMG-IV): sequencing the most valuable type-strain genomes for metagenomic binning, comparative biology and taxonomic classification.</title>
        <authorList>
            <person name="Goeker M."/>
        </authorList>
    </citation>
    <scope>NUCLEOTIDE SEQUENCE [LARGE SCALE GENOMIC DNA]</scope>
    <source>
        <strain evidence="2 5">DSM 8510</strain>
    </source>
</reference>
<dbReference type="Pfam" id="PF08808">
    <property type="entry name" value="RES"/>
    <property type="match status" value="1"/>
</dbReference>
<gene>
    <name evidence="2" type="ORF">FHS52_001208</name>
    <name evidence="3" type="ORF">GRI59_00615</name>
</gene>
<protein>
    <submittedName>
        <fullName evidence="3">RES domain-containing protein</fullName>
    </submittedName>
</protein>
<dbReference type="RefSeq" id="WP_160759277.1">
    <property type="nucleotide sequence ID" value="NZ_BAAADZ010000002.1"/>
</dbReference>
<dbReference type="OrthoDB" id="9789501at2"/>
<keyword evidence="5" id="KW-1185">Reference proteome</keyword>
<sequence>MSVSVWRIATDTKDYEADDLSGKGAEITGGRWNDKGTPLVYTSTNRALAALETIVHLNSGGLPLNRYLVEIVIPDTIWNADEGIDHTTAPVGWDAKPASRTSSDYGTRWARAATSLLLRVPSVIVPEESNVLINPRHPDIVAIKARKVRRWIYDPRIVRSM</sequence>